<dbReference type="Proteomes" id="UP001165740">
    <property type="component" value="Chromosome 9"/>
</dbReference>
<feature type="region of interest" description="Disordered" evidence="1">
    <location>
        <begin position="534"/>
        <end position="559"/>
    </location>
</feature>
<dbReference type="Pfam" id="PF02178">
    <property type="entry name" value="AT_hook"/>
    <property type="match status" value="2"/>
</dbReference>
<evidence type="ECO:0000313" key="5">
    <source>
        <dbReference type="RefSeq" id="XP_055896323.1"/>
    </source>
</evidence>
<dbReference type="SUPFAM" id="SSF47459">
    <property type="entry name" value="HLH, helix-loop-helix DNA-binding domain"/>
    <property type="match status" value="1"/>
</dbReference>
<proteinExistence type="predicted"/>
<feature type="compositionally biased region" description="Polar residues" evidence="1">
    <location>
        <begin position="260"/>
        <end position="269"/>
    </location>
</feature>
<evidence type="ECO:0000256" key="1">
    <source>
        <dbReference type="SAM" id="MobiDB-lite"/>
    </source>
</evidence>
<feature type="compositionally biased region" description="Polar residues" evidence="1">
    <location>
        <begin position="534"/>
        <end position="552"/>
    </location>
</feature>
<feature type="region of interest" description="Disordered" evidence="1">
    <location>
        <begin position="414"/>
        <end position="519"/>
    </location>
</feature>
<evidence type="ECO:0000313" key="3">
    <source>
        <dbReference type="Proteomes" id="UP001165740"/>
    </source>
</evidence>
<keyword evidence="3" id="KW-1185">Reference proteome</keyword>
<evidence type="ECO:0000313" key="6">
    <source>
        <dbReference type="RefSeq" id="XP_055896324.1"/>
    </source>
</evidence>
<dbReference type="InterPro" id="IPR036638">
    <property type="entry name" value="HLH_DNA-bd_sf"/>
</dbReference>
<dbReference type="InterPro" id="IPR017956">
    <property type="entry name" value="AT_hook_DNA-bd_motif"/>
</dbReference>
<dbReference type="RefSeq" id="XP_055896324.1">
    <property type="nucleotide sequence ID" value="XM_056040349.1"/>
</dbReference>
<accession>A0A9W3BA77</accession>
<dbReference type="GeneID" id="106052071"/>
<reference evidence="4 5" key="1">
    <citation type="submission" date="2025-04" db="UniProtKB">
        <authorList>
            <consortium name="RefSeq"/>
        </authorList>
    </citation>
    <scope>IDENTIFICATION</scope>
</reference>
<feature type="compositionally biased region" description="Polar residues" evidence="1">
    <location>
        <begin position="360"/>
        <end position="392"/>
    </location>
</feature>
<evidence type="ECO:0000313" key="4">
    <source>
        <dbReference type="RefSeq" id="XP_013062767.2"/>
    </source>
</evidence>
<dbReference type="KEGG" id="bgt:106052071"/>
<dbReference type="Pfam" id="PF00010">
    <property type="entry name" value="HLH"/>
    <property type="match status" value="1"/>
</dbReference>
<feature type="region of interest" description="Disordered" evidence="1">
    <location>
        <begin position="574"/>
        <end position="599"/>
    </location>
</feature>
<dbReference type="SMART" id="SM00384">
    <property type="entry name" value="AT_hook"/>
    <property type="match status" value="3"/>
</dbReference>
<feature type="region of interest" description="Disordered" evidence="1">
    <location>
        <begin position="613"/>
        <end position="639"/>
    </location>
</feature>
<feature type="domain" description="BHLH" evidence="2">
    <location>
        <begin position="707"/>
        <end position="759"/>
    </location>
</feature>
<dbReference type="AlphaFoldDB" id="A0A9W3BA77"/>
<feature type="region of interest" description="Disordered" evidence="1">
    <location>
        <begin position="330"/>
        <end position="393"/>
    </location>
</feature>
<name>A0A9W3BA77_BIOGL</name>
<dbReference type="GO" id="GO:0046983">
    <property type="term" value="F:protein dimerization activity"/>
    <property type="evidence" value="ECO:0007669"/>
    <property type="project" value="InterPro"/>
</dbReference>
<dbReference type="GO" id="GO:0003677">
    <property type="term" value="F:DNA binding"/>
    <property type="evidence" value="ECO:0007669"/>
    <property type="project" value="InterPro"/>
</dbReference>
<feature type="region of interest" description="Disordered" evidence="1">
    <location>
        <begin position="255"/>
        <end position="288"/>
    </location>
</feature>
<dbReference type="Gene3D" id="4.10.280.10">
    <property type="entry name" value="Helix-loop-helix DNA-binding domain"/>
    <property type="match status" value="1"/>
</dbReference>
<feature type="compositionally biased region" description="Polar residues" evidence="1">
    <location>
        <begin position="414"/>
        <end position="432"/>
    </location>
</feature>
<dbReference type="PROSITE" id="PS50888">
    <property type="entry name" value="BHLH"/>
    <property type="match status" value="1"/>
</dbReference>
<dbReference type="RefSeq" id="XP_055896323.1">
    <property type="nucleotide sequence ID" value="XM_056040348.1"/>
</dbReference>
<feature type="compositionally biased region" description="Polar residues" evidence="1">
    <location>
        <begin position="440"/>
        <end position="472"/>
    </location>
</feature>
<feature type="compositionally biased region" description="Polar residues" evidence="1">
    <location>
        <begin position="574"/>
        <end position="592"/>
    </location>
</feature>
<sequence length="788" mass="87428">MMTQTKPDFTGELNNLLTHVKEEIEEIEETDLLARSCDDQDFVISRIKNEMIDDNSDLYTQQLENFYIEKSSKLNLGHEENTKETEATNFKDRSKPCCLVSRLLAMSMKISNNLPIIMPNFIPSSHTLASEVSVSQLEAIEKEKEITSELNVLIDIIQDQIVGNHSNETVLDSEIPSEHEFDMMLRYQNKLSRSGHVTKKQKAEIVSRYGSMSKKQNLDSEFIKNIISIMHDYAMKLSSRKQAITASRAESLKPYVGENTLLSPNSGTKTHPESPQPPSIAISTSSESSFVSHSSESNSFFTESAISTLTEHDYKILPASLTSTILQIGHSPTTVKKRGRPRKSATSTSAEQDSIKHPASVTSTILQRECTPTTVNKRGNSQKSAISTSAEQDSIKLPASVTSTILQRECTPTTVNKRGNSQKSAISTSAEQDSIKHPASVTSTILQRECTPTTVNKRGNSQKSAISTSAEQDSIKHPASVTSTILQRECTPTTVNKRGNSQKSAISTSAEQDSIKHPASVTSTILQRECTPTTVNKRGNSQKSAISTSAEQDSIKHPASVTSTILQRECTPTTVNKRGNSQKSAISTSAEQDSIKHPASVTSTILQRECTPTTVKKRGRPRKYAISASAEQDSKKHPTPITNTIVQKRLTPLFVNKRGRTRKYAATESVSKVPTTSNNFFTMADLPLVPETDNGTNGIYPPLRYSVKQYWLNEMERQRRKELSSLYAMLKSQVPCIANDNYAPRQRILDRATDYISVLKNLDIRQVDEIQSLIKQNQRLNKIKLELG</sequence>
<protein>
    <submittedName>
        <fullName evidence="4 5">Mucin-5AC-like isoform X2</fullName>
    </submittedName>
</protein>
<dbReference type="RefSeq" id="XP_013062767.2">
    <property type="nucleotide sequence ID" value="XM_013207313.2"/>
</dbReference>
<dbReference type="InterPro" id="IPR011598">
    <property type="entry name" value="bHLH_dom"/>
</dbReference>
<dbReference type="SMART" id="SM00353">
    <property type="entry name" value="HLH"/>
    <property type="match status" value="1"/>
</dbReference>
<organism evidence="3 6">
    <name type="scientific">Biomphalaria glabrata</name>
    <name type="common">Bloodfluke planorb</name>
    <name type="synonym">Freshwater snail</name>
    <dbReference type="NCBI Taxonomy" id="6526"/>
    <lineage>
        <taxon>Eukaryota</taxon>
        <taxon>Metazoa</taxon>
        <taxon>Spiralia</taxon>
        <taxon>Lophotrochozoa</taxon>
        <taxon>Mollusca</taxon>
        <taxon>Gastropoda</taxon>
        <taxon>Heterobranchia</taxon>
        <taxon>Euthyneura</taxon>
        <taxon>Panpulmonata</taxon>
        <taxon>Hygrophila</taxon>
        <taxon>Lymnaeoidea</taxon>
        <taxon>Planorbidae</taxon>
        <taxon>Biomphalaria</taxon>
    </lineage>
</organism>
<feature type="compositionally biased region" description="Polar residues" evidence="1">
    <location>
        <begin position="480"/>
        <end position="512"/>
    </location>
</feature>
<gene>
    <name evidence="4 5 6" type="primary">LOC106052071</name>
</gene>
<evidence type="ECO:0000259" key="2">
    <source>
        <dbReference type="PROSITE" id="PS50888"/>
    </source>
</evidence>